<feature type="transmembrane region" description="Helical" evidence="2">
    <location>
        <begin position="111"/>
        <end position="137"/>
    </location>
</feature>
<sequence length="182" mass="19688">MNTFQAYNAATSAYLALQAVPLLLSPKLIVNLLASEPRLVTDVETYMLRALGFALLTLSVFTLILTGLLPVAPLSSADKGADNPYASPTAITATFYHGLSAFYLYAQVTRYGFSFGFGTGMMLSAALFCGGVFTCLFGNERSRVSKTTGADKRTSNYPFTNAESAKEKKKDSKRKSMSSKIR</sequence>
<evidence type="ECO:0000313" key="3">
    <source>
        <dbReference type="EMBL" id="EMF17010.1"/>
    </source>
</evidence>
<dbReference type="PANTHER" id="PTHR39605">
    <property type="entry name" value="MAJOR FACILITATOR SUPERFAMILY (MFS) PROFILE DOMAIN-CONTAINING PROTEIN"/>
    <property type="match status" value="1"/>
</dbReference>
<dbReference type="GeneID" id="27905029"/>
<accession>N1QIJ8</accession>
<keyword evidence="2" id="KW-0812">Transmembrane</keyword>
<dbReference type="eggNOG" id="ENOG502S7E3">
    <property type="taxonomic scope" value="Eukaryota"/>
</dbReference>
<feature type="region of interest" description="Disordered" evidence="1">
    <location>
        <begin position="147"/>
        <end position="182"/>
    </location>
</feature>
<feature type="transmembrane region" description="Helical" evidence="2">
    <location>
        <begin position="46"/>
        <end position="72"/>
    </location>
</feature>
<reference evidence="3 4" key="1">
    <citation type="journal article" date="2012" name="PLoS Pathog.">
        <title>Diverse lifestyles and strategies of plant pathogenesis encoded in the genomes of eighteen Dothideomycetes fungi.</title>
        <authorList>
            <person name="Ohm R.A."/>
            <person name="Feau N."/>
            <person name="Henrissat B."/>
            <person name="Schoch C.L."/>
            <person name="Horwitz B.A."/>
            <person name="Barry K.W."/>
            <person name="Condon B.J."/>
            <person name="Copeland A.C."/>
            <person name="Dhillon B."/>
            <person name="Glaser F."/>
            <person name="Hesse C.N."/>
            <person name="Kosti I."/>
            <person name="LaButti K."/>
            <person name="Lindquist E.A."/>
            <person name="Lucas S."/>
            <person name="Salamov A.A."/>
            <person name="Bradshaw R.E."/>
            <person name="Ciuffetti L."/>
            <person name="Hamelin R.C."/>
            <person name="Kema G.H.J."/>
            <person name="Lawrence C."/>
            <person name="Scott J.A."/>
            <person name="Spatafora J.W."/>
            <person name="Turgeon B.G."/>
            <person name="de Wit P.J.G.M."/>
            <person name="Zhong S."/>
            <person name="Goodwin S.B."/>
            <person name="Grigoriev I.V."/>
        </authorList>
    </citation>
    <scope>NUCLEOTIDE SEQUENCE [LARGE SCALE GENOMIC DNA]</scope>
    <source>
        <strain evidence="3 4">SO2202</strain>
    </source>
</reference>
<feature type="transmembrane region" description="Helical" evidence="2">
    <location>
        <begin position="84"/>
        <end position="105"/>
    </location>
</feature>
<keyword evidence="2" id="KW-1133">Transmembrane helix</keyword>
<feature type="compositionally biased region" description="Basic residues" evidence="1">
    <location>
        <begin position="171"/>
        <end position="182"/>
    </location>
</feature>
<feature type="transmembrane region" description="Helical" evidence="2">
    <location>
        <begin position="12"/>
        <end position="34"/>
    </location>
</feature>
<keyword evidence="4" id="KW-1185">Reference proteome</keyword>
<evidence type="ECO:0000256" key="1">
    <source>
        <dbReference type="SAM" id="MobiDB-lite"/>
    </source>
</evidence>
<gene>
    <name evidence="3" type="ORF">SEPMUDRAFT_160367</name>
</gene>
<name>N1QIJ8_SPHMS</name>
<dbReference type="PANTHER" id="PTHR39605:SF1">
    <property type="entry name" value="MAJOR FACILITATOR SUPERFAMILY (MFS) PROFILE DOMAIN-CONTAINING PROTEIN"/>
    <property type="match status" value="1"/>
</dbReference>
<proteinExistence type="predicted"/>
<dbReference type="OMA" id="AFYGYAM"/>
<dbReference type="RefSeq" id="XP_016765131.1">
    <property type="nucleotide sequence ID" value="XM_016907892.1"/>
</dbReference>
<dbReference type="EMBL" id="KB456260">
    <property type="protein sequence ID" value="EMF17010.1"/>
    <property type="molecule type" value="Genomic_DNA"/>
</dbReference>
<protein>
    <submittedName>
        <fullName evidence="3">Uncharacterized protein</fullName>
    </submittedName>
</protein>
<dbReference type="HOGENOM" id="CLU_103432_0_0_1"/>
<evidence type="ECO:0000313" key="4">
    <source>
        <dbReference type="Proteomes" id="UP000016931"/>
    </source>
</evidence>
<organism evidence="3 4">
    <name type="scientific">Sphaerulina musiva (strain SO2202)</name>
    <name type="common">Poplar stem canker fungus</name>
    <name type="synonym">Septoria musiva</name>
    <dbReference type="NCBI Taxonomy" id="692275"/>
    <lineage>
        <taxon>Eukaryota</taxon>
        <taxon>Fungi</taxon>
        <taxon>Dikarya</taxon>
        <taxon>Ascomycota</taxon>
        <taxon>Pezizomycotina</taxon>
        <taxon>Dothideomycetes</taxon>
        <taxon>Dothideomycetidae</taxon>
        <taxon>Mycosphaerellales</taxon>
        <taxon>Mycosphaerellaceae</taxon>
        <taxon>Sphaerulina</taxon>
    </lineage>
</organism>
<keyword evidence="2" id="KW-0472">Membrane</keyword>
<evidence type="ECO:0000256" key="2">
    <source>
        <dbReference type="SAM" id="Phobius"/>
    </source>
</evidence>
<dbReference type="Proteomes" id="UP000016931">
    <property type="component" value="Unassembled WGS sequence"/>
</dbReference>
<dbReference type="STRING" id="692275.N1QIJ8"/>
<dbReference type="AlphaFoldDB" id="N1QIJ8"/>